<dbReference type="CDD" id="cd00086">
    <property type="entry name" value="homeodomain"/>
    <property type="match status" value="1"/>
</dbReference>
<dbReference type="PROSITE" id="PS00027">
    <property type="entry name" value="HOMEOBOX_1"/>
    <property type="match status" value="1"/>
</dbReference>
<gene>
    <name evidence="10" type="primary">LOC106814091</name>
</gene>
<keyword evidence="3 5" id="KW-0371">Homeobox</keyword>
<keyword evidence="4 5" id="KW-0539">Nucleus</keyword>
<keyword evidence="9" id="KW-1185">Reference proteome</keyword>
<dbReference type="InterPro" id="IPR001356">
    <property type="entry name" value="HD"/>
</dbReference>
<dbReference type="PANTHER" id="PTHR24329">
    <property type="entry name" value="HOMEOBOX PROTEIN ARISTALESS"/>
    <property type="match status" value="1"/>
</dbReference>
<name>A0ABM1ENT2_PRICU</name>
<evidence type="ECO:0000256" key="4">
    <source>
        <dbReference type="ARBA" id="ARBA00023242"/>
    </source>
</evidence>
<feature type="compositionally biased region" description="Basic residues" evidence="7">
    <location>
        <begin position="106"/>
        <end position="119"/>
    </location>
</feature>
<evidence type="ECO:0000313" key="10">
    <source>
        <dbReference type="RefSeq" id="XP_014673853.1"/>
    </source>
</evidence>
<feature type="DNA-binding region" description="Homeobox" evidence="5">
    <location>
        <begin position="116"/>
        <end position="175"/>
    </location>
</feature>
<dbReference type="PROSITE" id="PS50071">
    <property type="entry name" value="HOMEOBOX_2"/>
    <property type="match status" value="1"/>
</dbReference>
<protein>
    <submittedName>
        <fullName evidence="10">Homeobox expressed in ES cells 1-A-like</fullName>
    </submittedName>
</protein>
<evidence type="ECO:0000256" key="3">
    <source>
        <dbReference type="ARBA" id="ARBA00023155"/>
    </source>
</evidence>
<dbReference type="RefSeq" id="XP_014673853.1">
    <property type="nucleotide sequence ID" value="XM_014818367.1"/>
</dbReference>
<accession>A0ABM1ENT2</accession>
<reference evidence="10" key="1">
    <citation type="submission" date="2025-08" db="UniProtKB">
        <authorList>
            <consortium name="RefSeq"/>
        </authorList>
    </citation>
    <scope>IDENTIFICATION</scope>
</reference>
<organism evidence="9 10">
    <name type="scientific">Priapulus caudatus</name>
    <name type="common">Priapulid worm</name>
    <dbReference type="NCBI Taxonomy" id="37621"/>
    <lineage>
        <taxon>Eukaryota</taxon>
        <taxon>Metazoa</taxon>
        <taxon>Ecdysozoa</taxon>
        <taxon>Scalidophora</taxon>
        <taxon>Priapulida</taxon>
        <taxon>Priapulimorpha</taxon>
        <taxon>Priapulimorphida</taxon>
        <taxon>Priapulidae</taxon>
        <taxon>Priapulus</taxon>
    </lineage>
</organism>
<evidence type="ECO:0000256" key="7">
    <source>
        <dbReference type="SAM" id="MobiDB-lite"/>
    </source>
</evidence>
<dbReference type="Gene3D" id="1.10.10.60">
    <property type="entry name" value="Homeodomain-like"/>
    <property type="match status" value="1"/>
</dbReference>
<evidence type="ECO:0000256" key="1">
    <source>
        <dbReference type="ARBA" id="ARBA00004123"/>
    </source>
</evidence>
<dbReference type="GeneID" id="106814091"/>
<feature type="region of interest" description="Disordered" evidence="7">
    <location>
        <begin position="186"/>
        <end position="253"/>
    </location>
</feature>
<dbReference type="SUPFAM" id="SSF46689">
    <property type="entry name" value="Homeodomain-like"/>
    <property type="match status" value="1"/>
</dbReference>
<dbReference type="Proteomes" id="UP000695022">
    <property type="component" value="Unplaced"/>
</dbReference>
<evidence type="ECO:0000256" key="5">
    <source>
        <dbReference type="PROSITE-ProRule" id="PRU00108"/>
    </source>
</evidence>
<sequence>MDISHANAGVYECRTMTSVGAKDIDIGSPPDFSMGHILRESADNCDSLVYGNVAPITSDSHSENIPPPRRQPTQCTTAPHAAPVRKRKPEREAAEDADDDDDAKAGSKKARNKKSHGRSRTSFSAPQVEALEKVFEMTQYPDIAVIEGLSDKMQLPRYKIEVWFQNRRAKFKRQNKDDRKMLMRNQIFPGGADPTGPTSGVLSSCHVLTAPPSSQSAPPENENRRAPTTNYPDMEETLTDISSSAPLDENRHV</sequence>
<feature type="domain" description="Homeobox" evidence="8">
    <location>
        <begin position="114"/>
        <end position="174"/>
    </location>
</feature>
<dbReference type="InterPro" id="IPR017970">
    <property type="entry name" value="Homeobox_CS"/>
</dbReference>
<dbReference type="SMART" id="SM00389">
    <property type="entry name" value="HOX"/>
    <property type="match status" value="1"/>
</dbReference>
<evidence type="ECO:0000313" key="9">
    <source>
        <dbReference type="Proteomes" id="UP000695022"/>
    </source>
</evidence>
<comment type="subcellular location">
    <subcellularLocation>
        <location evidence="1 5 6">Nucleus</location>
    </subcellularLocation>
</comment>
<proteinExistence type="predicted"/>
<evidence type="ECO:0000256" key="6">
    <source>
        <dbReference type="RuleBase" id="RU000682"/>
    </source>
</evidence>
<dbReference type="InterPro" id="IPR050649">
    <property type="entry name" value="Paired_Homeobox_TFs"/>
</dbReference>
<feature type="region of interest" description="Disordered" evidence="7">
    <location>
        <begin position="57"/>
        <end position="124"/>
    </location>
</feature>
<keyword evidence="2 5" id="KW-0238">DNA-binding</keyword>
<dbReference type="Pfam" id="PF00046">
    <property type="entry name" value="Homeodomain"/>
    <property type="match status" value="1"/>
</dbReference>
<dbReference type="PANTHER" id="PTHR24329:SF543">
    <property type="entry name" value="FI01017P-RELATED"/>
    <property type="match status" value="1"/>
</dbReference>
<evidence type="ECO:0000259" key="8">
    <source>
        <dbReference type="PROSITE" id="PS50071"/>
    </source>
</evidence>
<dbReference type="InterPro" id="IPR009057">
    <property type="entry name" value="Homeodomain-like_sf"/>
</dbReference>
<evidence type="ECO:0000256" key="2">
    <source>
        <dbReference type="ARBA" id="ARBA00023125"/>
    </source>
</evidence>